<dbReference type="InterPro" id="IPR010935">
    <property type="entry name" value="SMC_hinge"/>
</dbReference>
<evidence type="ECO:0000256" key="2">
    <source>
        <dbReference type="SAM" id="MobiDB-lite"/>
    </source>
</evidence>
<comment type="caution">
    <text evidence="4">The sequence shown here is derived from an EMBL/GenBank/DDBJ whole genome shotgun (WGS) entry which is preliminary data.</text>
</comment>
<dbReference type="GO" id="GO:0005524">
    <property type="term" value="F:ATP binding"/>
    <property type="evidence" value="ECO:0007669"/>
    <property type="project" value="InterPro"/>
</dbReference>
<dbReference type="EMBL" id="BLLF01000127">
    <property type="protein sequence ID" value="GFH07950.1"/>
    <property type="molecule type" value="Genomic_DNA"/>
</dbReference>
<reference evidence="4 5" key="1">
    <citation type="submission" date="2020-02" db="EMBL/GenBank/DDBJ databases">
        <title>Draft genome sequence of Haematococcus lacustris strain NIES-144.</title>
        <authorList>
            <person name="Morimoto D."/>
            <person name="Nakagawa S."/>
            <person name="Yoshida T."/>
            <person name="Sawayama S."/>
        </authorList>
    </citation>
    <scope>NUCLEOTIDE SEQUENCE [LARGE SCALE GENOMIC DNA]</scope>
    <source>
        <strain evidence="4 5">NIES-144</strain>
    </source>
</reference>
<dbReference type="SUPFAM" id="SSF75553">
    <property type="entry name" value="Smc hinge domain"/>
    <property type="match status" value="1"/>
</dbReference>
<evidence type="ECO:0000256" key="1">
    <source>
        <dbReference type="SAM" id="Coils"/>
    </source>
</evidence>
<dbReference type="AlphaFoldDB" id="A0A699YCL0"/>
<feature type="compositionally biased region" description="Gly residues" evidence="2">
    <location>
        <begin position="462"/>
        <end position="476"/>
    </location>
</feature>
<keyword evidence="5" id="KW-1185">Reference proteome</keyword>
<sequence length="476" mass="50802">MLATEEARQTASQAQLAALQQAVDQLTQAVEGSEAGIAAATERFTKAEQALLAVRERRDAATNGRKEAWRAEQQASEQYNTLNDELNRRQQAFESTMARDISRGVVGLVRLVNDHAVPGVHGRLIDLIQVPSQLNLAVEVTAGNSLFHVVVESDDVALRCSELLRRHKAGRVTFMPLNTLNPMHVQYPTDFGQDVVPLARKIRHDPKFEKAVLQVFSRTVLCRNLEVAVAAARGGELNCVTLEGDQVSKRGAMTGGFHDLRSSRLEAQRLVKEAVQQLDAVRATRESAAAAANQLDAQIAVLNGDVARADGERSAARQALSDVKHQAHRAERERSTVVDQASTRQSPLGMAREVQVRPGMNRLAVSASDEHMSRMVTELQRCMAAREASMAAAQTKVEGLQSTLGQPLTTTLGSQELKELKAAPQAIQVAKQAALDSGKAATEARGGAAVTAGGQAAATAEGAGGGGGHGGPVQPQ</sequence>
<dbReference type="Pfam" id="PF06470">
    <property type="entry name" value="SMC_hinge"/>
    <property type="match status" value="1"/>
</dbReference>
<dbReference type="InterPro" id="IPR036277">
    <property type="entry name" value="SMC_hinge_sf"/>
</dbReference>
<feature type="non-terminal residue" evidence="4">
    <location>
        <position position="476"/>
    </location>
</feature>
<accession>A0A699YCL0</accession>
<evidence type="ECO:0000313" key="4">
    <source>
        <dbReference type="EMBL" id="GFH07950.1"/>
    </source>
</evidence>
<evidence type="ECO:0000259" key="3">
    <source>
        <dbReference type="SMART" id="SM00968"/>
    </source>
</evidence>
<evidence type="ECO:0000313" key="5">
    <source>
        <dbReference type="Proteomes" id="UP000485058"/>
    </source>
</evidence>
<dbReference type="Gene3D" id="3.30.70.1620">
    <property type="match status" value="1"/>
</dbReference>
<dbReference type="SMART" id="SM00968">
    <property type="entry name" value="SMC_hinge"/>
    <property type="match status" value="1"/>
</dbReference>
<feature type="domain" description="SMC hinge" evidence="3">
    <location>
        <begin position="118"/>
        <end position="232"/>
    </location>
</feature>
<proteinExistence type="predicted"/>
<gene>
    <name evidence="4" type="ORF">HaLaN_02835</name>
</gene>
<dbReference type="Proteomes" id="UP000485058">
    <property type="component" value="Unassembled WGS sequence"/>
</dbReference>
<name>A0A699YCL0_HAELA</name>
<dbReference type="Gene3D" id="1.20.1060.20">
    <property type="match status" value="1"/>
</dbReference>
<protein>
    <submittedName>
        <fullName evidence="4">Structural maintenance of chromosomes protein</fullName>
    </submittedName>
</protein>
<dbReference type="PANTHER" id="PTHR43977">
    <property type="entry name" value="STRUCTURAL MAINTENANCE OF CHROMOSOMES PROTEIN 3"/>
    <property type="match status" value="1"/>
</dbReference>
<organism evidence="4 5">
    <name type="scientific">Haematococcus lacustris</name>
    <name type="common">Green alga</name>
    <name type="synonym">Haematococcus pluvialis</name>
    <dbReference type="NCBI Taxonomy" id="44745"/>
    <lineage>
        <taxon>Eukaryota</taxon>
        <taxon>Viridiplantae</taxon>
        <taxon>Chlorophyta</taxon>
        <taxon>core chlorophytes</taxon>
        <taxon>Chlorophyceae</taxon>
        <taxon>CS clade</taxon>
        <taxon>Chlamydomonadales</taxon>
        <taxon>Haematococcaceae</taxon>
        <taxon>Haematococcus</taxon>
    </lineage>
</organism>
<keyword evidence="1" id="KW-0175">Coiled coil</keyword>
<dbReference type="GO" id="GO:0005694">
    <property type="term" value="C:chromosome"/>
    <property type="evidence" value="ECO:0007669"/>
    <property type="project" value="InterPro"/>
</dbReference>
<feature type="coiled-coil region" evidence="1">
    <location>
        <begin position="9"/>
        <end position="36"/>
    </location>
</feature>
<feature type="region of interest" description="Disordered" evidence="2">
    <location>
        <begin position="439"/>
        <end position="476"/>
    </location>
</feature>
<dbReference type="GO" id="GO:0051276">
    <property type="term" value="P:chromosome organization"/>
    <property type="evidence" value="ECO:0007669"/>
    <property type="project" value="InterPro"/>
</dbReference>
<feature type="compositionally biased region" description="Low complexity" evidence="2">
    <location>
        <begin position="439"/>
        <end position="461"/>
    </location>
</feature>